<protein>
    <submittedName>
        <fullName evidence="9">DoxX family protein</fullName>
    </submittedName>
</protein>
<evidence type="ECO:0000256" key="2">
    <source>
        <dbReference type="ARBA" id="ARBA00006679"/>
    </source>
</evidence>
<evidence type="ECO:0000313" key="10">
    <source>
        <dbReference type="Proteomes" id="UP000698028"/>
    </source>
</evidence>
<accession>A0ABS6V6A7</accession>
<proteinExistence type="inferred from homology"/>
<keyword evidence="10" id="KW-1185">Reference proteome</keyword>
<evidence type="ECO:0000256" key="8">
    <source>
        <dbReference type="SAM" id="Phobius"/>
    </source>
</evidence>
<keyword evidence="6 8" id="KW-0472">Membrane</keyword>
<comment type="similarity">
    <text evidence="2">Belongs to the DoxX family.</text>
</comment>
<comment type="subcellular location">
    <subcellularLocation>
        <location evidence="1">Cell membrane</location>
        <topology evidence="1">Multi-pass membrane protein</topology>
    </subcellularLocation>
</comment>
<organism evidence="9 10">
    <name type="scientific">Sphingomicrobium clamense</name>
    <dbReference type="NCBI Taxonomy" id="2851013"/>
    <lineage>
        <taxon>Bacteria</taxon>
        <taxon>Pseudomonadati</taxon>
        <taxon>Pseudomonadota</taxon>
        <taxon>Alphaproteobacteria</taxon>
        <taxon>Sphingomonadales</taxon>
        <taxon>Sphingomonadaceae</taxon>
        <taxon>Sphingomicrobium</taxon>
    </lineage>
</organism>
<dbReference type="Proteomes" id="UP000698028">
    <property type="component" value="Unassembled WGS sequence"/>
</dbReference>
<gene>
    <name evidence="9" type="ORF">KTQ36_05395</name>
</gene>
<evidence type="ECO:0000256" key="5">
    <source>
        <dbReference type="ARBA" id="ARBA00022989"/>
    </source>
</evidence>
<keyword evidence="5 8" id="KW-1133">Transmembrane helix</keyword>
<keyword evidence="4 8" id="KW-0812">Transmembrane</keyword>
<feature type="transmembrane region" description="Helical" evidence="8">
    <location>
        <begin position="211"/>
        <end position="232"/>
    </location>
</feature>
<comment type="caution">
    <text evidence="9">The sequence shown here is derived from an EMBL/GenBank/DDBJ whole genome shotgun (WGS) entry which is preliminary data.</text>
</comment>
<dbReference type="PANTHER" id="PTHR33452:SF1">
    <property type="entry name" value="INNER MEMBRANE PROTEIN YPHA-RELATED"/>
    <property type="match status" value="1"/>
</dbReference>
<evidence type="ECO:0000256" key="7">
    <source>
        <dbReference type="SAM" id="MobiDB-lite"/>
    </source>
</evidence>
<dbReference type="PANTHER" id="PTHR33452">
    <property type="entry name" value="OXIDOREDUCTASE CATD-RELATED"/>
    <property type="match status" value="1"/>
</dbReference>
<evidence type="ECO:0000256" key="3">
    <source>
        <dbReference type="ARBA" id="ARBA00022475"/>
    </source>
</evidence>
<dbReference type="InterPro" id="IPR032808">
    <property type="entry name" value="DoxX"/>
</dbReference>
<evidence type="ECO:0000256" key="6">
    <source>
        <dbReference type="ARBA" id="ARBA00023136"/>
    </source>
</evidence>
<evidence type="ECO:0000256" key="1">
    <source>
        <dbReference type="ARBA" id="ARBA00004651"/>
    </source>
</evidence>
<dbReference type="Pfam" id="PF07681">
    <property type="entry name" value="DoxX"/>
    <property type="match status" value="1"/>
</dbReference>
<feature type="compositionally biased region" description="Basic residues" evidence="7">
    <location>
        <begin position="1"/>
        <end position="17"/>
    </location>
</feature>
<reference evidence="9 10" key="1">
    <citation type="submission" date="2021-07" db="EMBL/GenBank/DDBJ databases">
        <title>The draft genome sequence of Sphingomicrobium sp. B8.</title>
        <authorList>
            <person name="Mu L."/>
        </authorList>
    </citation>
    <scope>NUCLEOTIDE SEQUENCE [LARGE SCALE GENOMIC DNA]</scope>
    <source>
        <strain evidence="9 10">B8</strain>
    </source>
</reference>
<evidence type="ECO:0000313" key="9">
    <source>
        <dbReference type="EMBL" id="MBW0144727.1"/>
    </source>
</evidence>
<dbReference type="InterPro" id="IPR051907">
    <property type="entry name" value="DoxX-like_oxidoreductase"/>
</dbReference>
<name>A0ABS6V6A7_9SPHN</name>
<evidence type="ECO:0000256" key="4">
    <source>
        <dbReference type="ARBA" id="ARBA00022692"/>
    </source>
</evidence>
<sequence length="271" mass="30030">MGLARKSWRGRRARHAARATEGRQPGKACRGQGADPSHHAHRRARTAWRTAFPRPFGQGHARPDHAARGRCPRQPGGQRRGPPPRACRHADRFWSPPRPQCGGGHPSRAQRSATPPAGACPVTRLYDRLTEFAARPLIRDIVLLFVRIALAAIFWRSGRTKIEEGTWFDISETTFFLFENEYSGVPLPPEFSAYAATAAEHVLPLLLVFGLASRFAAAGLIAMTLVIQLFVYPDAWWSPHMSWIALGLVILTQGPGRVSFDHAISGRLADR</sequence>
<dbReference type="EMBL" id="JAHVAH010000001">
    <property type="protein sequence ID" value="MBW0144727.1"/>
    <property type="molecule type" value="Genomic_DNA"/>
</dbReference>
<keyword evidence="3" id="KW-1003">Cell membrane</keyword>
<feature type="region of interest" description="Disordered" evidence="7">
    <location>
        <begin position="1"/>
        <end position="116"/>
    </location>
</feature>